<dbReference type="InterPro" id="IPR021796">
    <property type="entry name" value="Tll0287-like_dom"/>
</dbReference>
<dbReference type="RefSeq" id="WP_054538885.1">
    <property type="nucleotide sequence ID" value="NZ_JACIEQ010000002.1"/>
</dbReference>
<name>A0A840CDT0_9RHOB</name>
<feature type="signal peptide" evidence="1">
    <location>
        <begin position="1"/>
        <end position="21"/>
    </location>
</feature>
<evidence type="ECO:0000256" key="1">
    <source>
        <dbReference type="SAM" id="SignalP"/>
    </source>
</evidence>
<keyword evidence="1" id="KW-0732">Signal</keyword>
<dbReference type="AlphaFoldDB" id="A0A840CDT0"/>
<feature type="chain" id="PRO_5032395155" description="Tll0287-like domain-containing protein" evidence="1">
    <location>
        <begin position="22"/>
        <end position="250"/>
    </location>
</feature>
<reference evidence="3" key="1">
    <citation type="submission" date="2020-08" db="EMBL/GenBank/DDBJ databases">
        <title>Genomic Encyclopedia of Type Strains, Phase IV (KMG-IV): sequencing the most valuable type-strain genomes for metagenomic binning, comparative biology and taxonomic classification.</title>
        <authorList>
            <person name="Goeker M."/>
        </authorList>
    </citation>
    <scope>NUCLEOTIDE SEQUENCE [LARGE SCALE GENOMIC DNA]</scope>
    <source>
        <strain evidence="3">DSM 105040</strain>
    </source>
</reference>
<sequence>MRHRLPFAALLVSLFCAAPLAAGTSDQAGAELANGNRLAAVLRTGRNVLSSNQDLINDPAIGDKGLTGSVFVAQVIAAYTAQNGAPPVTDDLSEVQRRLTEAQLSSMAEVIDESQTIFNAEGVGFKGFIPAIFARLVNERFAEKMQAQARVKVTAPGNLVRNRKARPDAWEDGVIEGRFRSAGWEKGAPFYEEVQLDGQSAFRMLIPEYYSTSCLSCHGTPAGEMDVTGFPKEGGAEGDLAGAISITFFR</sequence>
<keyword evidence="4" id="KW-1185">Reference proteome</keyword>
<comment type="caution">
    <text evidence="3">The sequence shown here is derived from an EMBL/GenBank/DDBJ whole genome shotgun (WGS) entry which is preliminary data.</text>
</comment>
<organism evidence="3 4">
    <name type="scientific">Actibacterium naphthalenivorans</name>
    <dbReference type="NCBI Taxonomy" id="1614693"/>
    <lineage>
        <taxon>Bacteria</taxon>
        <taxon>Pseudomonadati</taxon>
        <taxon>Pseudomonadota</taxon>
        <taxon>Alphaproteobacteria</taxon>
        <taxon>Rhodobacterales</taxon>
        <taxon>Roseobacteraceae</taxon>
        <taxon>Actibacterium</taxon>
    </lineage>
</organism>
<protein>
    <recommendedName>
        <fullName evidence="2">Tll0287-like domain-containing protein</fullName>
    </recommendedName>
</protein>
<evidence type="ECO:0000313" key="3">
    <source>
        <dbReference type="EMBL" id="MBB4022242.1"/>
    </source>
</evidence>
<evidence type="ECO:0000259" key="2">
    <source>
        <dbReference type="Pfam" id="PF11845"/>
    </source>
</evidence>
<feature type="domain" description="Tll0287-like" evidence="2">
    <location>
        <begin position="102"/>
        <end position="247"/>
    </location>
</feature>
<accession>A0A840CDT0</accession>
<dbReference type="EMBL" id="JACIEQ010000002">
    <property type="protein sequence ID" value="MBB4022242.1"/>
    <property type="molecule type" value="Genomic_DNA"/>
</dbReference>
<gene>
    <name evidence="3" type="ORF">GGR17_002051</name>
</gene>
<evidence type="ECO:0000313" key="4">
    <source>
        <dbReference type="Proteomes" id="UP000585681"/>
    </source>
</evidence>
<proteinExistence type="predicted"/>
<dbReference type="Pfam" id="PF11845">
    <property type="entry name" value="Tll0287-like"/>
    <property type="match status" value="1"/>
</dbReference>
<dbReference type="Proteomes" id="UP000585681">
    <property type="component" value="Unassembled WGS sequence"/>
</dbReference>